<dbReference type="InterPro" id="IPR013149">
    <property type="entry name" value="ADH-like_C"/>
</dbReference>
<dbReference type="GO" id="GO:0008270">
    <property type="term" value="F:zinc ion binding"/>
    <property type="evidence" value="ECO:0007669"/>
    <property type="project" value="InterPro"/>
</dbReference>
<comment type="similarity">
    <text evidence="2 6">Belongs to the zinc-containing alcohol dehydrogenase family.</text>
</comment>
<dbReference type="RefSeq" id="XP_018132730.1">
    <property type="nucleotide sequence ID" value="XM_018271783.1"/>
</dbReference>
<dbReference type="CDD" id="cd08254">
    <property type="entry name" value="hydroxyacyl_CoA_DH"/>
    <property type="match status" value="1"/>
</dbReference>
<dbReference type="InterPro" id="IPR013154">
    <property type="entry name" value="ADH-like_N"/>
</dbReference>
<dbReference type="Pfam" id="PF08240">
    <property type="entry name" value="ADH_N"/>
    <property type="match status" value="1"/>
</dbReference>
<evidence type="ECO:0000256" key="5">
    <source>
        <dbReference type="ARBA" id="ARBA00023002"/>
    </source>
</evidence>
<name>A0A1B8GT42_9PEZI</name>
<evidence type="ECO:0000256" key="4">
    <source>
        <dbReference type="ARBA" id="ARBA00022833"/>
    </source>
</evidence>
<dbReference type="AlphaFoldDB" id="A0A1B8GT42"/>
<dbReference type="PANTHER" id="PTHR42940:SF8">
    <property type="entry name" value="VACUOLAR PROTEIN SORTING-ASSOCIATED PROTEIN 11"/>
    <property type="match status" value="1"/>
</dbReference>
<comment type="cofactor">
    <cofactor evidence="1 6">
        <name>Zn(2+)</name>
        <dbReference type="ChEBI" id="CHEBI:29105"/>
    </cofactor>
</comment>
<dbReference type="EMBL" id="KV460214">
    <property type="protein sequence ID" value="OBT98997.1"/>
    <property type="molecule type" value="Genomic_DNA"/>
</dbReference>
<dbReference type="Gene3D" id="3.90.180.10">
    <property type="entry name" value="Medium-chain alcohol dehydrogenases, catalytic domain"/>
    <property type="match status" value="1"/>
</dbReference>
<dbReference type="SUPFAM" id="SSF50129">
    <property type="entry name" value="GroES-like"/>
    <property type="match status" value="1"/>
</dbReference>
<dbReference type="STRING" id="342668.A0A1B8GT42"/>
<sequence>MKAYRWGGPNSGLHLEDIAVPQPSTAEVLIQVETCGLCHSDCHIISGTGGAWIQQRPITLGHEVAGKVIALGESVSEVHIGDRVAVALLGPAGGIGLNYDGGYAEYAVVPVKYLEPIPDNVSFEQASVATDAVATSYHAVVRTGGVTASTTVAIVGLGGLGSIGLRIASLQGAIVYGFDIDSSKFEAAMRDGAKSCFSSLGDAKDVTFDVVVDFVGITSTMTAALEAVKPSGRIVLTGLGDEKLTLPTFSIVHKSVEIRGSLGATKEDLRTVLALISEGKITPDLEEILFSKVNEGLLRLEAGQTKGRLFTRPTLASV</sequence>
<dbReference type="Proteomes" id="UP000091956">
    <property type="component" value="Unassembled WGS sequence"/>
</dbReference>
<dbReference type="GeneID" id="28835659"/>
<dbReference type="GO" id="GO:0004022">
    <property type="term" value="F:alcohol dehydrogenase (NAD+) activity"/>
    <property type="evidence" value="ECO:0007669"/>
    <property type="project" value="TreeGrafter"/>
</dbReference>
<dbReference type="InterPro" id="IPR002328">
    <property type="entry name" value="ADH_Zn_CS"/>
</dbReference>
<dbReference type="GO" id="GO:0005737">
    <property type="term" value="C:cytoplasm"/>
    <property type="evidence" value="ECO:0007669"/>
    <property type="project" value="TreeGrafter"/>
</dbReference>
<gene>
    <name evidence="8" type="ORF">VE01_02273</name>
</gene>
<accession>A0A1B8GT42</accession>
<keyword evidence="5" id="KW-0560">Oxidoreductase</keyword>
<evidence type="ECO:0000313" key="8">
    <source>
        <dbReference type="EMBL" id="OBT98997.1"/>
    </source>
</evidence>
<protein>
    <recommendedName>
        <fullName evidence="7">Enoyl reductase (ER) domain-containing protein</fullName>
    </recommendedName>
</protein>
<evidence type="ECO:0000256" key="6">
    <source>
        <dbReference type="RuleBase" id="RU361277"/>
    </source>
</evidence>
<dbReference type="PROSITE" id="PS00059">
    <property type="entry name" value="ADH_ZINC"/>
    <property type="match status" value="1"/>
</dbReference>
<evidence type="ECO:0000256" key="1">
    <source>
        <dbReference type="ARBA" id="ARBA00001947"/>
    </source>
</evidence>
<evidence type="ECO:0000313" key="9">
    <source>
        <dbReference type="Proteomes" id="UP000091956"/>
    </source>
</evidence>
<dbReference type="Gene3D" id="3.40.50.720">
    <property type="entry name" value="NAD(P)-binding Rossmann-like Domain"/>
    <property type="match status" value="1"/>
</dbReference>
<proteinExistence type="inferred from homology"/>
<evidence type="ECO:0000256" key="3">
    <source>
        <dbReference type="ARBA" id="ARBA00022723"/>
    </source>
</evidence>
<dbReference type="InterPro" id="IPR036291">
    <property type="entry name" value="NAD(P)-bd_dom_sf"/>
</dbReference>
<organism evidence="8 9">
    <name type="scientific">Pseudogymnoascus verrucosus</name>
    <dbReference type="NCBI Taxonomy" id="342668"/>
    <lineage>
        <taxon>Eukaryota</taxon>
        <taxon>Fungi</taxon>
        <taxon>Dikarya</taxon>
        <taxon>Ascomycota</taxon>
        <taxon>Pezizomycotina</taxon>
        <taxon>Leotiomycetes</taxon>
        <taxon>Thelebolales</taxon>
        <taxon>Thelebolaceae</taxon>
        <taxon>Pseudogymnoascus</taxon>
    </lineage>
</organism>
<evidence type="ECO:0000256" key="2">
    <source>
        <dbReference type="ARBA" id="ARBA00008072"/>
    </source>
</evidence>
<dbReference type="SUPFAM" id="SSF51735">
    <property type="entry name" value="NAD(P)-binding Rossmann-fold domains"/>
    <property type="match status" value="1"/>
</dbReference>
<reference evidence="8 9" key="1">
    <citation type="submission" date="2016-03" db="EMBL/GenBank/DDBJ databases">
        <title>Comparative genomics of Pseudogymnoascus destructans, the fungus causing white-nose syndrome of bats.</title>
        <authorList>
            <person name="Palmer J.M."/>
            <person name="Drees K.P."/>
            <person name="Foster J.T."/>
            <person name="Lindner D.L."/>
        </authorList>
    </citation>
    <scope>NUCLEOTIDE SEQUENCE [LARGE SCALE GENOMIC DNA]</scope>
    <source>
        <strain evidence="8 9">UAMH 10579</strain>
    </source>
</reference>
<feature type="domain" description="Enoyl reductase (ER)" evidence="7">
    <location>
        <begin position="8"/>
        <end position="311"/>
    </location>
</feature>
<keyword evidence="3 6" id="KW-0479">Metal-binding</keyword>
<keyword evidence="4 6" id="KW-0862">Zinc</keyword>
<keyword evidence="9" id="KW-1185">Reference proteome</keyword>
<dbReference type="InterPro" id="IPR020843">
    <property type="entry name" value="ER"/>
</dbReference>
<dbReference type="InterPro" id="IPR011032">
    <property type="entry name" value="GroES-like_sf"/>
</dbReference>
<dbReference type="Pfam" id="PF00107">
    <property type="entry name" value="ADH_zinc_N"/>
    <property type="match status" value="1"/>
</dbReference>
<dbReference type="OrthoDB" id="1879366at2759"/>
<dbReference type="SMART" id="SM00829">
    <property type="entry name" value="PKS_ER"/>
    <property type="match status" value="1"/>
</dbReference>
<dbReference type="PANTHER" id="PTHR42940">
    <property type="entry name" value="ALCOHOL DEHYDROGENASE 1-RELATED"/>
    <property type="match status" value="1"/>
</dbReference>
<evidence type="ECO:0000259" key="7">
    <source>
        <dbReference type="SMART" id="SM00829"/>
    </source>
</evidence>
<reference evidence="9" key="2">
    <citation type="journal article" date="2018" name="Nat. Commun.">
        <title>Extreme sensitivity to ultraviolet light in the fungal pathogen causing white-nose syndrome of bats.</title>
        <authorList>
            <person name="Palmer J.M."/>
            <person name="Drees K.P."/>
            <person name="Foster J.T."/>
            <person name="Lindner D.L."/>
        </authorList>
    </citation>
    <scope>NUCLEOTIDE SEQUENCE [LARGE SCALE GENOMIC DNA]</scope>
    <source>
        <strain evidence="9">UAMH 10579</strain>
    </source>
</reference>